<organism evidence="1">
    <name type="scientific">viral metagenome</name>
    <dbReference type="NCBI Taxonomy" id="1070528"/>
    <lineage>
        <taxon>unclassified sequences</taxon>
        <taxon>metagenomes</taxon>
        <taxon>organismal metagenomes</taxon>
    </lineage>
</organism>
<accession>A0A6H1Z9A7</accession>
<reference evidence="1" key="1">
    <citation type="submission" date="2020-03" db="EMBL/GenBank/DDBJ databases">
        <title>The deep terrestrial virosphere.</title>
        <authorList>
            <person name="Holmfeldt K."/>
            <person name="Nilsson E."/>
            <person name="Simone D."/>
            <person name="Lopez-Fernandez M."/>
            <person name="Wu X."/>
            <person name="de Brujin I."/>
            <person name="Lundin D."/>
            <person name="Andersson A."/>
            <person name="Bertilsson S."/>
            <person name="Dopson M."/>
        </authorList>
    </citation>
    <scope>NUCLEOTIDE SEQUENCE</scope>
    <source>
        <strain evidence="1">TM448A00064</strain>
    </source>
</reference>
<sequence length="101" mass="11040">MDHHPLRLIATLLPPDNPSALSWARRSCRRPRSRWAIRISADGHLGVVAGWEQATFGSYALAVLAIKYIEAGGGSYISWLTKRKEGSTLAGRSGGVRRGRV</sequence>
<name>A0A6H1Z9A7_9ZZZZ</name>
<dbReference type="AlphaFoldDB" id="A0A6H1Z9A7"/>
<gene>
    <name evidence="1" type="ORF">TM448A00064_0044</name>
</gene>
<evidence type="ECO:0000313" key="1">
    <source>
        <dbReference type="EMBL" id="QJA43865.1"/>
    </source>
</evidence>
<protein>
    <submittedName>
        <fullName evidence="1">Uncharacterized protein</fullName>
    </submittedName>
</protein>
<proteinExistence type="predicted"/>
<dbReference type="EMBL" id="MT143971">
    <property type="protein sequence ID" value="QJA43865.1"/>
    <property type="molecule type" value="Genomic_DNA"/>
</dbReference>